<evidence type="ECO:0000256" key="11">
    <source>
        <dbReference type="ARBA" id="ARBA00023002"/>
    </source>
</evidence>
<dbReference type="InterPro" id="IPR027477">
    <property type="entry name" value="Succ_DH/fumarate_Rdtase_cat_sf"/>
</dbReference>
<comment type="pathway">
    <text evidence="2 20">Carbohydrate metabolism; tricarboxylic acid cycle; fumarate from succinate (eukaryal route): step 1/1.</text>
</comment>
<dbReference type="PRINTS" id="PR00411">
    <property type="entry name" value="PNDRDTASEI"/>
</dbReference>
<comment type="subcellular location">
    <subcellularLocation>
        <location evidence="1 20">Mitochondrion inner membrane</location>
        <topology evidence="1 20">Peripheral membrane protein</topology>
        <orientation evidence="1 20">Matrix side</orientation>
    </subcellularLocation>
</comment>
<feature type="modified residue" description="Tele-8alpha-FAD histidine" evidence="19">
    <location>
        <position position="112"/>
    </location>
</feature>
<evidence type="ECO:0000259" key="21">
    <source>
        <dbReference type="Pfam" id="PF00890"/>
    </source>
</evidence>
<dbReference type="GO" id="GO:0050660">
    <property type="term" value="F:flavin adenine dinucleotide binding"/>
    <property type="evidence" value="ECO:0007669"/>
    <property type="project" value="InterPro"/>
</dbReference>
<keyword evidence="10 20" id="KW-0249">Electron transport</keyword>
<dbReference type="InterPro" id="IPR014006">
    <property type="entry name" value="Succ_Dhase_FrdA_Gneg"/>
</dbReference>
<evidence type="ECO:0000256" key="17">
    <source>
        <dbReference type="PIRSR" id="PIRSR611281-2"/>
    </source>
</evidence>
<evidence type="ECO:0000256" key="13">
    <source>
        <dbReference type="ARBA" id="ARBA00023136"/>
    </source>
</evidence>
<feature type="binding site" evidence="18">
    <location>
        <begin position="81"/>
        <end position="86"/>
    </location>
    <ligand>
        <name>FAD</name>
        <dbReference type="ChEBI" id="CHEBI:57692"/>
    </ligand>
</feature>
<proteinExistence type="inferred from homology"/>
<keyword evidence="12" id="KW-0496">Mitochondrion</keyword>
<dbReference type="InterPro" id="IPR037099">
    <property type="entry name" value="Fum_R/Succ_DH_flav-like_C_sf"/>
</dbReference>
<name>A0A8H3X2T4_GIGMA</name>
<comment type="similarity">
    <text evidence="3 20">Belongs to the FAD-dependent oxidoreductase 2 family. FRD/SDH subfamily.</text>
</comment>
<dbReference type="GO" id="GO:0006121">
    <property type="term" value="P:mitochondrial electron transport, succinate to ubiquinone"/>
    <property type="evidence" value="ECO:0007669"/>
    <property type="project" value="TreeGrafter"/>
</dbReference>
<comment type="catalytic activity">
    <reaction evidence="14 20">
        <text>a quinone + succinate = fumarate + a quinol</text>
        <dbReference type="Rhea" id="RHEA:40523"/>
        <dbReference type="ChEBI" id="CHEBI:24646"/>
        <dbReference type="ChEBI" id="CHEBI:29806"/>
        <dbReference type="ChEBI" id="CHEBI:30031"/>
        <dbReference type="ChEBI" id="CHEBI:132124"/>
        <dbReference type="EC" id="1.3.5.1"/>
    </reaction>
</comment>
<dbReference type="InterPro" id="IPR015939">
    <property type="entry name" value="Fum_Rdtase/Succ_DH_flav-like_C"/>
</dbReference>
<dbReference type="OrthoDB" id="71672at2759"/>
<dbReference type="GO" id="GO:0006099">
    <property type="term" value="P:tricarboxylic acid cycle"/>
    <property type="evidence" value="ECO:0007669"/>
    <property type="project" value="UniProtKB-UniPathway"/>
</dbReference>
<dbReference type="FunFam" id="1.20.58.100:FF:000001">
    <property type="entry name" value="Succinate dehydrogenase flavoprotein subunit (SdhA)"/>
    <property type="match status" value="1"/>
</dbReference>
<dbReference type="PANTHER" id="PTHR11632">
    <property type="entry name" value="SUCCINATE DEHYDROGENASE 2 FLAVOPROTEIN SUBUNIT"/>
    <property type="match status" value="1"/>
</dbReference>
<dbReference type="NCBIfam" id="TIGR01816">
    <property type="entry name" value="sdhA_forward"/>
    <property type="match status" value="1"/>
</dbReference>
<dbReference type="AlphaFoldDB" id="A0A8H3X2T4"/>
<dbReference type="FunFam" id="3.50.50.60:FF:000482">
    <property type="entry name" value="Succinate dehydrogenase complex, subunit A, flavoprotein (Fp)"/>
    <property type="match status" value="1"/>
</dbReference>
<dbReference type="Gene3D" id="4.10.80.40">
    <property type="entry name" value="succinate dehydrogenase protein domain"/>
    <property type="match status" value="1"/>
</dbReference>
<dbReference type="InterPro" id="IPR011281">
    <property type="entry name" value="Succ_DH_flav_su_fwd"/>
</dbReference>
<dbReference type="Gene3D" id="3.90.700.10">
    <property type="entry name" value="Succinate dehydrogenase/fumarate reductase flavoprotein, catalytic domain"/>
    <property type="match status" value="1"/>
</dbReference>
<evidence type="ECO:0000256" key="3">
    <source>
        <dbReference type="ARBA" id="ARBA00008040"/>
    </source>
</evidence>
<dbReference type="PANTHER" id="PTHR11632:SF51">
    <property type="entry name" value="SUCCINATE DEHYDROGENASE [UBIQUINONE] FLAVOPROTEIN SUBUNIT, MITOCHONDRIAL"/>
    <property type="match status" value="1"/>
</dbReference>
<feature type="active site" description="Proton acceptor" evidence="16">
    <location>
        <position position="353"/>
    </location>
</feature>
<feature type="binding site" evidence="17">
    <location>
        <position position="420"/>
    </location>
    <ligand>
        <name>substrate</name>
    </ligand>
</feature>
<evidence type="ECO:0000256" key="2">
    <source>
        <dbReference type="ARBA" id="ARBA00004788"/>
    </source>
</evidence>
<evidence type="ECO:0000256" key="15">
    <source>
        <dbReference type="ARBA" id="ARBA00059077"/>
    </source>
</evidence>
<dbReference type="InterPro" id="IPR003952">
    <property type="entry name" value="FRD_SDH_FAD_BS"/>
</dbReference>
<dbReference type="Gene3D" id="3.50.50.60">
    <property type="entry name" value="FAD/NAD(P)-binding domain"/>
    <property type="match status" value="1"/>
</dbReference>
<dbReference type="GO" id="GO:0005743">
    <property type="term" value="C:mitochondrial inner membrane"/>
    <property type="evidence" value="ECO:0007669"/>
    <property type="project" value="UniProtKB-SubCell"/>
</dbReference>
<feature type="binding site" evidence="17">
    <location>
        <position position="309"/>
    </location>
    <ligand>
        <name>substrate</name>
    </ligand>
</feature>
<dbReference type="EMBL" id="WTPW01001943">
    <property type="protein sequence ID" value="KAF0406169.1"/>
    <property type="molecule type" value="Genomic_DNA"/>
</dbReference>
<evidence type="ECO:0000256" key="5">
    <source>
        <dbReference type="ARBA" id="ARBA00022532"/>
    </source>
</evidence>
<keyword evidence="11 20" id="KW-0560">Oxidoreductase</keyword>
<evidence type="ECO:0000256" key="14">
    <source>
        <dbReference type="ARBA" id="ARBA00049220"/>
    </source>
</evidence>
<evidence type="ECO:0000256" key="8">
    <source>
        <dbReference type="ARBA" id="ARBA00022827"/>
    </source>
</evidence>
<evidence type="ECO:0000256" key="19">
    <source>
        <dbReference type="PIRSR" id="PIRSR611281-4"/>
    </source>
</evidence>
<keyword evidence="13 20" id="KW-0472">Membrane</keyword>
<dbReference type="Proteomes" id="UP000439903">
    <property type="component" value="Unassembled WGS sequence"/>
</dbReference>
<evidence type="ECO:0000256" key="6">
    <source>
        <dbReference type="ARBA" id="ARBA00022630"/>
    </source>
</evidence>
<evidence type="ECO:0000256" key="7">
    <source>
        <dbReference type="ARBA" id="ARBA00022792"/>
    </source>
</evidence>
<dbReference type="InterPro" id="IPR030664">
    <property type="entry name" value="SdhA/FrdA/AprA"/>
</dbReference>
<comment type="function">
    <text evidence="15 20">Flavoprotein (FP) subunit of succinate dehydrogenase (SDH) that is involved in complex II of the mitochondrial electron transport chain and is responsible for transferring electrons from succinate to ubiquinone (coenzyme Q).</text>
</comment>
<comment type="caution">
    <text evidence="23">The sequence shown here is derived from an EMBL/GenBank/DDBJ whole genome shotgun (WGS) entry which is preliminary data.</text>
</comment>
<dbReference type="PROSITE" id="PS00504">
    <property type="entry name" value="FRD_SDH_FAD_BINDING"/>
    <property type="match status" value="1"/>
</dbReference>
<keyword evidence="7" id="KW-0999">Mitochondrion inner membrane</keyword>
<keyword evidence="9 20" id="KW-0809">Transit peptide</keyword>
<accession>A0A8H3X2T4</accession>
<evidence type="ECO:0000313" key="24">
    <source>
        <dbReference type="Proteomes" id="UP000439903"/>
    </source>
</evidence>
<evidence type="ECO:0000256" key="18">
    <source>
        <dbReference type="PIRSR" id="PIRSR611281-3"/>
    </source>
</evidence>
<dbReference type="NCBIfam" id="TIGR01812">
    <property type="entry name" value="sdhA_frdA_Gneg"/>
    <property type="match status" value="1"/>
</dbReference>
<feature type="binding site" evidence="17">
    <location>
        <position position="321"/>
    </location>
    <ligand>
        <name>substrate</name>
    </ligand>
</feature>
<dbReference type="PIRSF" id="PIRSF000171">
    <property type="entry name" value="SDHA_APRA_LASPO"/>
    <property type="match status" value="1"/>
</dbReference>
<sequence>MIKIDQFYYLSAINFFFFLMLKSCLKPTHTFSAPVFYRAFHASKPALRVIATEPLRAKEAPSTTSSKYPVIDHTYDAIVVGAGGAGLRAAFGLAEAGFNTACITKLFPTRSHTVAAQGGINAALGNMTEDDWRWHMYDTVKGSDWLGDQDAIHYMCREAPDAVIELEHFGVPFSRTEEGKIYQRAFGGQSLKFGQGGQAYRCAAVADRTGHALLHTLYGQSLKYDTKYFIEFFALDLLMEDGTCRGVIAINQEDGTLHRFRAHKTILATGGYGRTYFSCTSAHTCTGDGNAMVARAGLPLQDLEFVQFHPTGIYGSGCLITEGSRGEGGYLLNSEGERFMERYAPTAKDLASRDVVSRSMTLEIREGRGVGNEHDHLFLQLSHLPPEVLRERLPGISETAAIFAGVDVTKEPIPVLPTVHYNMGGIPTRYTGEVLTIDEKGNDKIVPGLYAAGEAACVSVHGANRLGANSLLDIVIFGRACAHHVRDTLEPGTPHKPLASDSGTKSIANLDKIRNADGKSPTADIRLKMQKVMQRDAAVFRTQSSLEEGVKNIDEVWASFKDVKVSDRSMIWNSDLIETLELQNLLTNAVQTMHSAVARTESRGAHFREDFKDRNDKEWLKHTLSWQDNQTGEVKLKYRAVTQKTLDENECASVPPKARVY</sequence>
<feature type="binding site" evidence="17">
    <location>
        <position position="465"/>
    </location>
    <ligand>
        <name>substrate</name>
    </ligand>
</feature>
<dbReference type="EC" id="1.3.5.1" evidence="20"/>
<comment type="cofactor">
    <cofactor evidence="18">
        <name>FAD</name>
        <dbReference type="ChEBI" id="CHEBI:57692"/>
    </cofactor>
    <text evidence="18">Flavinylated by SdhE, about 5% flavinylation occurs in the absence of SdhE.</text>
</comment>
<dbReference type="UniPathway" id="UPA00223">
    <property type="reaction ID" value="UER01006"/>
</dbReference>
<evidence type="ECO:0000259" key="22">
    <source>
        <dbReference type="Pfam" id="PF02910"/>
    </source>
</evidence>
<keyword evidence="5 20" id="KW-0816">Tricarboxylic acid cycle</keyword>
<evidence type="ECO:0000256" key="1">
    <source>
        <dbReference type="ARBA" id="ARBA00004443"/>
    </source>
</evidence>
<dbReference type="FunFam" id="3.90.700.10:FF:000001">
    <property type="entry name" value="Mitochondrial succinate dehydrogenase flavoprotein subunit"/>
    <property type="match status" value="1"/>
</dbReference>
<dbReference type="GO" id="GO:0008177">
    <property type="term" value="F:succinate dehydrogenase (quinone) activity"/>
    <property type="evidence" value="ECO:0007669"/>
    <property type="project" value="UniProtKB-EC"/>
</dbReference>
<feature type="binding site" evidence="18">
    <location>
        <begin position="104"/>
        <end position="119"/>
    </location>
    <ligand>
        <name>FAD</name>
        <dbReference type="ChEBI" id="CHEBI:57692"/>
    </ligand>
</feature>
<evidence type="ECO:0000256" key="4">
    <source>
        <dbReference type="ARBA" id="ARBA00022448"/>
    </source>
</evidence>
<dbReference type="SUPFAM" id="SSF56425">
    <property type="entry name" value="Succinate dehydrogenase/fumarate reductase flavoprotein, catalytic domain"/>
    <property type="match status" value="1"/>
</dbReference>
<dbReference type="GO" id="GO:0009055">
    <property type="term" value="F:electron transfer activity"/>
    <property type="evidence" value="ECO:0007669"/>
    <property type="project" value="TreeGrafter"/>
</dbReference>
<keyword evidence="6 18" id="KW-0285">Flavoprotein</keyword>
<feature type="binding site" evidence="18">
    <location>
        <begin position="470"/>
        <end position="471"/>
    </location>
    <ligand>
        <name>FAD</name>
        <dbReference type="ChEBI" id="CHEBI:57692"/>
    </ligand>
</feature>
<keyword evidence="8 18" id="KW-0274">FAD</keyword>
<evidence type="ECO:0000256" key="10">
    <source>
        <dbReference type="ARBA" id="ARBA00022982"/>
    </source>
</evidence>
<organism evidence="23 24">
    <name type="scientific">Gigaspora margarita</name>
    <dbReference type="NCBI Taxonomy" id="4874"/>
    <lineage>
        <taxon>Eukaryota</taxon>
        <taxon>Fungi</taxon>
        <taxon>Fungi incertae sedis</taxon>
        <taxon>Mucoromycota</taxon>
        <taxon>Glomeromycotina</taxon>
        <taxon>Glomeromycetes</taxon>
        <taxon>Diversisporales</taxon>
        <taxon>Gigasporaceae</taxon>
        <taxon>Gigaspora</taxon>
    </lineage>
</organism>
<feature type="binding site" evidence="18">
    <location>
        <position position="454"/>
    </location>
    <ligand>
        <name>FAD</name>
        <dbReference type="ChEBI" id="CHEBI:57692"/>
    </ligand>
</feature>
<dbReference type="SUPFAM" id="SSF51905">
    <property type="entry name" value="FAD/NAD(P)-binding domain"/>
    <property type="match status" value="1"/>
</dbReference>
<feature type="domain" description="FAD-dependent oxidoreductase 2 FAD-binding" evidence="21">
    <location>
        <begin position="76"/>
        <end position="471"/>
    </location>
</feature>
<evidence type="ECO:0000256" key="9">
    <source>
        <dbReference type="ARBA" id="ARBA00022946"/>
    </source>
</evidence>
<evidence type="ECO:0000313" key="23">
    <source>
        <dbReference type="EMBL" id="KAF0406169.1"/>
    </source>
</evidence>
<protein>
    <recommendedName>
        <fullName evidence="20">Succinate dehydrogenase [ubiquinone] flavoprotein subunit, mitochondrial</fullName>
        <ecNumber evidence="20">1.3.5.1</ecNumber>
    </recommendedName>
</protein>
<evidence type="ECO:0000256" key="16">
    <source>
        <dbReference type="PIRSR" id="PIRSR000171-1"/>
    </source>
</evidence>
<dbReference type="InterPro" id="IPR003953">
    <property type="entry name" value="FAD-dep_OxRdtase_2_FAD-bd"/>
</dbReference>
<keyword evidence="4 20" id="KW-0813">Transport</keyword>
<gene>
    <name evidence="23" type="ORF">F8M41_008872</name>
</gene>
<evidence type="ECO:0000256" key="12">
    <source>
        <dbReference type="ARBA" id="ARBA00023128"/>
    </source>
</evidence>
<keyword evidence="24" id="KW-1185">Reference proteome</keyword>
<feature type="domain" description="Fumarate reductase/succinate dehydrogenase flavoprotein-like C-terminal" evidence="22">
    <location>
        <begin position="526"/>
        <end position="661"/>
    </location>
</feature>
<evidence type="ECO:0000256" key="20">
    <source>
        <dbReference type="RuleBase" id="RU362051"/>
    </source>
</evidence>
<dbReference type="Gene3D" id="1.20.58.100">
    <property type="entry name" value="Fumarate reductase/succinate dehydrogenase flavoprotein-like, C-terminal domain"/>
    <property type="match status" value="1"/>
</dbReference>
<reference evidence="23 24" key="1">
    <citation type="journal article" date="2019" name="Environ. Microbiol.">
        <title>At the nexus of three kingdoms: the genome of the mycorrhizal fungus Gigaspora margarita provides insights into plant, endobacterial and fungal interactions.</title>
        <authorList>
            <person name="Venice F."/>
            <person name="Ghignone S."/>
            <person name="Salvioli di Fossalunga A."/>
            <person name="Amselem J."/>
            <person name="Novero M."/>
            <person name="Xianan X."/>
            <person name="Sedzielewska Toro K."/>
            <person name="Morin E."/>
            <person name="Lipzen A."/>
            <person name="Grigoriev I.V."/>
            <person name="Henrissat B."/>
            <person name="Martin F.M."/>
            <person name="Bonfante P."/>
        </authorList>
    </citation>
    <scope>NUCLEOTIDE SEQUENCE [LARGE SCALE GENOMIC DNA]</scope>
    <source>
        <strain evidence="23 24">BEG34</strain>
    </source>
</reference>
<dbReference type="Pfam" id="PF02910">
    <property type="entry name" value="Succ_DH_flav_C"/>
    <property type="match status" value="1"/>
</dbReference>
<feature type="binding site" evidence="18">
    <location>
        <position position="288"/>
    </location>
    <ligand>
        <name>FAD</name>
        <dbReference type="ChEBI" id="CHEBI:57692"/>
    </ligand>
</feature>
<dbReference type="Pfam" id="PF00890">
    <property type="entry name" value="FAD_binding_2"/>
    <property type="match status" value="1"/>
</dbReference>
<dbReference type="FunFam" id="4.10.80.40:FF:000002">
    <property type="entry name" value="Succinate dehydrogenase [ubiquinone] flavoprotein subunit, mitochondrial"/>
    <property type="match status" value="1"/>
</dbReference>
<dbReference type="SUPFAM" id="SSF46977">
    <property type="entry name" value="Succinate dehydrogenase/fumarate reductase flavoprotein C-terminal domain"/>
    <property type="match status" value="1"/>
</dbReference>
<dbReference type="InterPro" id="IPR036188">
    <property type="entry name" value="FAD/NAD-bd_sf"/>
</dbReference>